<dbReference type="Pfam" id="PF05494">
    <property type="entry name" value="MlaC"/>
    <property type="match status" value="1"/>
</dbReference>
<keyword evidence="1" id="KW-0732">Signal</keyword>
<dbReference type="STRING" id="1144748.KS2013_1462"/>
<name>A0A1B3BBK9_9GAMM</name>
<organism evidence="2 3">
    <name type="scientific">Kangiella sediminilitoris</name>
    <dbReference type="NCBI Taxonomy" id="1144748"/>
    <lineage>
        <taxon>Bacteria</taxon>
        <taxon>Pseudomonadati</taxon>
        <taxon>Pseudomonadota</taxon>
        <taxon>Gammaproteobacteria</taxon>
        <taxon>Kangiellales</taxon>
        <taxon>Kangiellaceae</taxon>
        <taxon>Kangiella</taxon>
    </lineage>
</organism>
<dbReference type="EMBL" id="CP012418">
    <property type="protein sequence ID" value="AOE50174.1"/>
    <property type="molecule type" value="Genomic_DNA"/>
</dbReference>
<accession>A0A1B3BBK9</accession>
<gene>
    <name evidence="2" type="ORF">KS2013_1462</name>
</gene>
<protein>
    <submittedName>
        <fullName evidence="2">Toluene tolerance family protein</fullName>
    </submittedName>
</protein>
<dbReference type="InterPro" id="IPR008869">
    <property type="entry name" value="MlaC/ttg2D"/>
</dbReference>
<evidence type="ECO:0000256" key="1">
    <source>
        <dbReference type="SAM" id="SignalP"/>
    </source>
</evidence>
<dbReference type="PANTHER" id="PTHR36573:SF1">
    <property type="entry name" value="INTERMEMBRANE PHOSPHOLIPID TRANSPORT SYSTEM BINDING PROTEIN MLAC"/>
    <property type="match status" value="1"/>
</dbReference>
<dbReference type="AlphaFoldDB" id="A0A1B3BBK9"/>
<dbReference type="OrthoDB" id="9787053at2"/>
<dbReference type="Gene3D" id="3.10.450.710">
    <property type="entry name" value="Tgt2/MlaC"/>
    <property type="match status" value="1"/>
</dbReference>
<dbReference type="Proteomes" id="UP000094147">
    <property type="component" value="Chromosome"/>
</dbReference>
<evidence type="ECO:0000313" key="2">
    <source>
        <dbReference type="EMBL" id="AOE50174.1"/>
    </source>
</evidence>
<dbReference type="InterPro" id="IPR042245">
    <property type="entry name" value="Tgt2/MlaC_sf"/>
</dbReference>
<feature type="chain" id="PRO_5008544129" evidence="1">
    <location>
        <begin position="23"/>
        <end position="208"/>
    </location>
</feature>
<keyword evidence="3" id="KW-1185">Reference proteome</keyword>
<reference evidence="3" key="1">
    <citation type="submission" date="2015-08" db="EMBL/GenBank/DDBJ databases">
        <authorList>
            <person name="Kim K.M."/>
        </authorList>
    </citation>
    <scope>NUCLEOTIDE SEQUENCE [LARGE SCALE GENOMIC DNA]</scope>
    <source>
        <strain evidence="3">KCTC 23892</strain>
    </source>
</reference>
<proteinExistence type="predicted"/>
<feature type="signal peptide" evidence="1">
    <location>
        <begin position="1"/>
        <end position="22"/>
    </location>
</feature>
<dbReference type="KEGG" id="ksd:KS2013_1462"/>
<sequence precursor="true">MGRYLIAAMAVILLNWCTVAHAKSEVTSYFEERLEVINIFLEKNHKKAVNDPQYLVQFVDKELLNVWSAKNTLRAMLGPKRWSSMKPKTQSKLVLTYQNTIRRYLYETLNQFKGQEATVVGLRLNPKGNKGWLSVSLETPNLPDLTIDLKIYKSKNTWTVYDFSFQGISFVKLKRVFFRQTFDQKGAEGLIKTLNHKNKKFNQIIAAE</sequence>
<evidence type="ECO:0000313" key="3">
    <source>
        <dbReference type="Proteomes" id="UP000094147"/>
    </source>
</evidence>
<dbReference type="PANTHER" id="PTHR36573">
    <property type="entry name" value="INTERMEMBRANE PHOSPHOLIPID TRANSPORT SYSTEM BINDING PROTEIN MLAC"/>
    <property type="match status" value="1"/>
</dbReference>